<dbReference type="SUPFAM" id="SSF47413">
    <property type="entry name" value="lambda repressor-like DNA-binding domains"/>
    <property type="match status" value="1"/>
</dbReference>
<dbReference type="Gene3D" id="1.10.260.40">
    <property type="entry name" value="lambda repressor-like DNA-binding domains"/>
    <property type="match status" value="1"/>
</dbReference>
<keyword evidence="3" id="KW-1185">Reference proteome</keyword>
<reference evidence="2 3" key="1">
    <citation type="submission" date="2022-07" db="EMBL/GenBank/DDBJ databases">
        <authorList>
            <person name="Li W.-J."/>
            <person name="Deng Q.-Q."/>
        </authorList>
    </citation>
    <scope>NUCLEOTIDE SEQUENCE [LARGE SCALE GENOMIC DNA]</scope>
    <source>
        <strain evidence="2 3">SYSU M60028</strain>
    </source>
</reference>
<dbReference type="Pfam" id="PF01381">
    <property type="entry name" value="HTH_3"/>
    <property type="match status" value="1"/>
</dbReference>
<dbReference type="CDD" id="cd00093">
    <property type="entry name" value="HTH_XRE"/>
    <property type="match status" value="1"/>
</dbReference>
<dbReference type="RefSeq" id="WP_254746180.1">
    <property type="nucleotide sequence ID" value="NZ_JANCLU010000029.1"/>
</dbReference>
<evidence type="ECO:0000313" key="2">
    <source>
        <dbReference type="EMBL" id="MCP8940903.1"/>
    </source>
</evidence>
<dbReference type="PROSITE" id="PS50943">
    <property type="entry name" value="HTH_CROC1"/>
    <property type="match status" value="1"/>
</dbReference>
<name>A0ABT1LIE0_9HYPH</name>
<accession>A0ABT1LIE0</accession>
<dbReference type="InterPro" id="IPR001387">
    <property type="entry name" value="Cro/C1-type_HTH"/>
</dbReference>
<dbReference type="EMBL" id="JANCLU010000029">
    <property type="protein sequence ID" value="MCP8940903.1"/>
    <property type="molecule type" value="Genomic_DNA"/>
</dbReference>
<comment type="caution">
    <text evidence="2">The sequence shown here is derived from an EMBL/GenBank/DDBJ whole genome shotgun (WGS) entry which is preliminary data.</text>
</comment>
<dbReference type="Proteomes" id="UP001205890">
    <property type="component" value="Unassembled WGS sequence"/>
</dbReference>
<proteinExistence type="predicted"/>
<sequence length="84" mass="9127">MTLFLTPAHCRAARGLLDWTQDDLARAAGLSRSTVRDFETGRHDLHRATEAHIVETLQQAGVRLIPADEGGPGVQLRQTGTTPP</sequence>
<feature type="domain" description="HTH cro/C1-type" evidence="1">
    <location>
        <begin position="11"/>
        <end position="43"/>
    </location>
</feature>
<protein>
    <submittedName>
        <fullName evidence="2">Helix-turn-helix domain-containing protein</fullName>
    </submittedName>
</protein>
<evidence type="ECO:0000313" key="3">
    <source>
        <dbReference type="Proteomes" id="UP001205890"/>
    </source>
</evidence>
<organism evidence="2 3">
    <name type="scientific">Alsobacter ponti</name>
    <dbReference type="NCBI Taxonomy" id="2962936"/>
    <lineage>
        <taxon>Bacteria</taxon>
        <taxon>Pseudomonadati</taxon>
        <taxon>Pseudomonadota</taxon>
        <taxon>Alphaproteobacteria</taxon>
        <taxon>Hyphomicrobiales</taxon>
        <taxon>Alsobacteraceae</taxon>
        <taxon>Alsobacter</taxon>
    </lineage>
</organism>
<dbReference type="InterPro" id="IPR010982">
    <property type="entry name" value="Lambda_DNA-bd_dom_sf"/>
</dbReference>
<gene>
    <name evidence="2" type="ORF">NK718_20440</name>
</gene>
<evidence type="ECO:0000259" key="1">
    <source>
        <dbReference type="PROSITE" id="PS50943"/>
    </source>
</evidence>